<dbReference type="Proteomes" id="UP001604336">
    <property type="component" value="Unassembled WGS sequence"/>
</dbReference>
<evidence type="ECO:0000313" key="3">
    <source>
        <dbReference type="Proteomes" id="UP001604336"/>
    </source>
</evidence>
<dbReference type="EMBL" id="JBFOLK010000008">
    <property type="protein sequence ID" value="KAL2491135.1"/>
    <property type="molecule type" value="Genomic_DNA"/>
</dbReference>
<evidence type="ECO:0000256" key="1">
    <source>
        <dbReference type="SAM" id="MobiDB-lite"/>
    </source>
</evidence>
<evidence type="ECO:0000313" key="2">
    <source>
        <dbReference type="EMBL" id="KAL2491135.1"/>
    </source>
</evidence>
<dbReference type="AlphaFoldDB" id="A0ABD1RRU3"/>
<feature type="region of interest" description="Disordered" evidence="1">
    <location>
        <begin position="63"/>
        <end position="163"/>
    </location>
</feature>
<feature type="compositionally biased region" description="Acidic residues" evidence="1">
    <location>
        <begin position="121"/>
        <end position="130"/>
    </location>
</feature>
<keyword evidence="3" id="KW-1185">Reference proteome</keyword>
<proteinExistence type="predicted"/>
<reference evidence="3" key="1">
    <citation type="submission" date="2024-07" db="EMBL/GenBank/DDBJ databases">
        <title>Two chromosome-level genome assemblies of Korean endemic species Abeliophyllum distichum and Forsythia ovata (Oleaceae).</title>
        <authorList>
            <person name="Jang H."/>
        </authorList>
    </citation>
    <scope>NUCLEOTIDE SEQUENCE [LARGE SCALE GENOMIC DNA]</scope>
</reference>
<feature type="compositionally biased region" description="Polar residues" evidence="1">
    <location>
        <begin position="69"/>
        <end position="104"/>
    </location>
</feature>
<feature type="region of interest" description="Disordered" evidence="1">
    <location>
        <begin position="180"/>
        <end position="199"/>
    </location>
</feature>
<name>A0ABD1RRU3_9LAMI</name>
<protein>
    <submittedName>
        <fullName evidence="2">Uncharacterized protein</fullName>
    </submittedName>
</protein>
<accession>A0ABD1RRU3</accession>
<sequence>MLGFSLVNPTIVSHPFFEQFWPSVKRRLFTTNVNHAFHLLEGSGSSKTSISSTLTAIPAMPISIKHHAPTSSPSKSPPNRTRRSITASVQTSSPPAQTGATKGVSSHKRQTLDSSARPDDKSDDDDDEDVPPLTRRNRSSTSPLEDSASPIPSIPSPSGPSNEAILLEEEDEGLRTSIAENVEPIRDSSSFQGVFPPSMESEEIPIDLPFMQEPPRPVPVVQEIPRLMPVVQEIPLPVPVVQEIPLPIRDDSSQTVKSPSDILSPSFSKITGKSAYEDADAILRSIQDLFTSWEQVKADQTARSSSTSRPSTASAVFSTENMNILKKAVLEYTSFMDMDIVNASSTSQ</sequence>
<organism evidence="2 3">
    <name type="scientific">Abeliophyllum distichum</name>
    <dbReference type="NCBI Taxonomy" id="126358"/>
    <lineage>
        <taxon>Eukaryota</taxon>
        <taxon>Viridiplantae</taxon>
        <taxon>Streptophyta</taxon>
        <taxon>Embryophyta</taxon>
        <taxon>Tracheophyta</taxon>
        <taxon>Spermatophyta</taxon>
        <taxon>Magnoliopsida</taxon>
        <taxon>eudicotyledons</taxon>
        <taxon>Gunneridae</taxon>
        <taxon>Pentapetalae</taxon>
        <taxon>asterids</taxon>
        <taxon>lamiids</taxon>
        <taxon>Lamiales</taxon>
        <taxon>Oleaceae</taxon>
        <taxon>Forsythieae</taxon>
        <taxon>Abeliophyllum</taxon>
    </lineage>
</organism>
<comment type="caution">
    <text evidence="2">The sequence shown here is derived from an EMBL/GenBank/DDBJ whole genome shotgun (WGS) entry which is preliminary data.</text>
</comment>
<gene>
    <name evidence="2" type="ORF">Adt_26763</name>
</gene>